<dbReference type="GO" id="GO:0000062">
    <property type="term" value="F:fatty-acyl-CoA binding"/>
    <property type="evidence" value="ECO:0007669"/>
    <property type="project" value="InterPro"/>
</dbReference>
<dbReference type="AlphaFoldDB" id="A0A060SMP3"/>
<dbReference type="Proteomes" id="UP000029665">
    <property type="component" value="Unassembled WGS sequence"/>
</dbReference>
<dbReference type="PROSITE" id="PS00399">
    <property type="entry name" value="SUCCINYL_COA_LIG_2"/>
    <property type="match status" value="1"/>
</dbReference>
<dbReference type="GO" id="GO:0005739">
    <property type="term" value="C:mitochondrion"/>
    <property type="evidence" value="ECO:0007669"/>
    <property type="project" value="TreeGrafter"/>
</dbReference>
<evidence type="ECO:0000259" key="2">
    <source>
        <dbReference type="PROSITE" id="PS51228"/>
    </source>
</evidence>
<dbReference type="SUPFAM" id="SSF48403">
    <property type="entry name" value="Ankyrin repeat"/>
    <property type="match status" value="1"/>
</dbReference>
<dbReference type="SMART" id="SM00248">
    <property type="entry name" value="ANK"/>
    <property type="match status" value="1"/>
</dbReference>
<dbReference type="HOGENOM" id="CLU_050309_3_0_1"/>
<evidence type="ECO:0000256" key="1">
    <source>
        <dbReference type="PROSITE-ProRule" id="PRU00023"/>
    </source>
</evidence>
<accession>A0A060SMP3</accession>
<dbReference type="PROSITE" id="PS50088">
    <property type="entry name" value="ANK_REPEAT"/>
    <property type="match status" value="1"/>
</dbReference>
<dbReference type="InterPro" id="IPR002110">
    <property type="entry name" value="Ankyrin_rpt"/>
</dbReference>
<dbReference type="GO" id="GO:0004775">
    <property type="term" value="F:succinate-CoA ligase (ADP-forming) activity"/>
    <property type="evidence" value="ECO:0007669"/>
    <property type="project" value="TreeGrafter"/>
</dbReference>
<dbReference type="GO" id="GO:0006099">
    <property type="term" value="P:tricarboxylic acid cycle"/>
    <property type="evidence" value="ECO:0007669"/>
    <property type="project" value="TreeGrafter"/>
</dbReference>
<dbReference type="PANTHER" id="PTHR11117">
    <property type="entry name" value="SUCCINYL-COA LIGASE SUBUNIT ALPHA"/>
    <property type="match status" value="1"/>
</dbReference>
<dbReference type="Gene3D" id="3.40.50.261">
    <property type="entry name" value="Succinyl-CoA synthetase domains"/>
    <property type="match status" value="1"/>
</dbReference>
<dbReference type="OrthoDB" id="341259at2759"/>
<dbReference type="STRING" id="5643.A0A060SMP3"/>
<name>A0A060SMP3_PYCCI</name>
<dbReference type="PROSITE" id="PS50297">
    <property type="entry name" value="ANK_REP_REGION"/>
    <property type="match status" value="1"/>
</dbReference>
<gene>
    <name evidence="3" type="ORF">BN946_scf185013.g134</name>
</gene>
<dbReference type="Pfam" id="PF13857">
    <property type="entry name" value="Ank_5"/>
    <property type="match status" value="1"/>
</dbReference>
<dbReference type="EMBL" id="CCBP010000121">
    <property type="protein sequence ID" value="CDO73499.1"/>
    <property type="molecule type" value="Genomic_DNA"/>
</dbReference>
<dbReference type="PRINTS" id="PR01798">
    <property type="entry name" value="SCOASYNTHASE"/>
</dbReference>
<dbReference type="PROSITE" id="PS51228">
    <property type="entry name" value="ACB_2"/>
    <property type="match status" value="1"/>
</dbReference>
<evidence type="ECO:0000313" key="4">
    <source>
        <dbReference type="Proteomes" id="UP000029665"/>
    </source>
</evidence>
<dbReference type="PANTHER" id="PTHR11117:SF2">
    <property type="entry name" value="SUCCINATE--COA LIGASE [ADP_GDP-FORMING] SUBUNIT ALPHA, MITOCHONDRIAL"/>
    <property type="match status" value="1"/>
</dbReference>
<keyword evidence="4" id="KW-1185">Reference proteome</keyword>
<dbReference type="Gene3D" id="1.25.40.20">
    <property type="entry name" value="Ankyrin repeat-containing domain"/>
    <property type="match status" value="1"/>
</dbReference>
<dbReference type="GO" id="GO:0004776">
    <property type="term" value="F:succinate-CoA ligase (GDP-forming) activity"/>
    <property type="evidence" value="ECO:0007669"/>
    <property type="project" value="TreeGrafter"/>
</dbReference>
<dbReference type="GO" id="GO:0009361">
    <property type="term" value="C:succinate-CoA ligase complex (ADP-forming)"/>
    <property type="evidence" value="ECO:0007669"/>
    <property type="project" value="TreeGrafter"/>
</dbReference>
<dbReference type="InterPro" id="IPR036770">
    <property type="entry name" value="Ankyrin_rpt-contain_sf"/>
</dbReference>
<dbReference type="SUPFAM" id="SSF47027">
    <property type="entry name" value="Acyl-CoA binding protein"/>
    <property type="match status" value="1"/>
</dbReference>
<dbReference type="Pfam" id="PF00887">
    <property type="entry name" value="ACBP"/>
    <property type="match status" value="1"/>
</dbReference>
<feature type="repeat" description="ANK" evidence="1">
    <location>
        <begin position="246"/>
        <end position="278"/>
    </location>
</feature>
<dbReference type="Pfam" id="PF00549">
    <property type="entry name" value="Ligase_CoA"/>
    <property type="match status" value="1"/>
</dbReference>
<proteinExistence type="predicted"/>
<organism evidence="3 4">
    <name type="scientific">Pycnoporus cinnabarinus</name>
    <name type="common">Cinnabar-red polypore</name>
    <name type="synonym">Trametes cinnabarina</name>
    <dbReference type="NCBI Taxonomy" id="5643"/>
    <lineage>
        <taxon>Eukaryota</taxon>
        <taxon>Fungi</taxon>
        <taxon>Dikarya</taxon>
        <taxon>Basidiomycota</taxon>
        <taxon>Agaricomycotina</taxon>
        <taxon>Agaricomycetes</taxon>
        <taxon>Polyporales</taxon>
        <taxon>Polyporaceae</taxon>
        <taxon>Trametes</taxon>
    </lineage>
</organism>
<sequence>MRSSGIVLIGEIGGSMEEEAAEYLEKYNKTRSRPKPVVGFIAGRTAPPGRRMGHAGAIISGGKGAASDKVAALEKAGAVVTDSPAKIGSTMLQLYAIYKCLTVSPTPNTAKPSIFDFTGKAKWDAWRSAGETYRGRLEDAEGRYLEIARSLGWTEGRAVEHQAISSPTTEGEGERGDMDDIWDTEAETARFKGEKGAMGHITSTLVVEPQQLASALSNLAIAGNAPTLLVYLDAHPDVDVNARDENGYTPLHLAADRGHAEIVRILLERGADKDMKDEDDFTAKDLAEVAGHDEIVQLLSDTHIASS</sequence>
<comment type="caution">
    <text evidence="3">The sequence shown here is derived from an EMBL/GenBank/DDBJ whole genome shotgun (WGS) entry which is preliminary data.</text>
</comment>
<reference evidence="3" key="1">
    <citation type="submission" date="2014-01" db="EMBL/GenBank/DDBJ databases">
        <title>The genome of the white-rot fungus Pycnoporus cinnabarinus: a basidiomycete model with a versatile arsenal for lignocellulosic biomass breakdown.</title>
        <authorList>
            <person name="Levasseur A."/>
            <person name="Lomascolo A."/>
            <person name="Ruiz-Duenas F.J."/>
            <person name="Uzan E."/>
            <person name="Piumi F."/>
            <person name="Kues U."/>
            <person name="Ram A.F.J."/>
            <person name="Murat C."/>
            <person name="Haon M."/>
            <person name="Benoit I."/>
            <person name="Arfi Y."/>
            <person name="Chevret D."/>
            <person name="Drula E."/>
            <person name="Kwon M.J."/>
            <person name="Gouret P."/>
            <person name="Lesage-Meessen L."/>
            <person name="Lombard V."/>
            <person name="Mariette J."/>
            <person name="Noirot C."/>
            <person name="Park J."/>
            <person name="Patyshakuliyeva A."/>
            <person name="Wieneger R.A.B."/>
            <person name="Wosten H.A.B."/>
            <person name="Martin F."/>
            <person name="Coutinho P.M."/>
            <person name="de Vries R."/>
            <person name="Martinez A.T."/>
            <person name="Klopp C."/>
            <person name="Pontarotti P."/>
            <person name="Henrissat B."/>
            <person name="Record E."/>
        </authorList>
    </citation>
    <scope>NUCLEOTIDE SEQUENCE [LARGE SCALE GENOMIC DNA]</scope>
    <source>
        <strain evidence="3">BRFM137</strain>
    </source>
</reference>
<dbReference type="InterPro" id="IPR017440">
    <property type="entry name" value="Cit_synth/succinyl-CoA_lig_AS"/>
</dbReference>
<protein>
    <recommendedName>
        <fullName evidence="2">ACB domain-containing protein</fullName>
    </recommendedName>
</protein>
<dbReference type="InterPro" id="IPR035984">
    <property type="entry name" value="Acyl-CoA-binding_sf"/>
</dbReference>
<dbReference type="InterPro" id="IPR000582">
    <property type="entry name" value="Acyl-CoA-binding_protein"/>
</dbReference>
<dbReference type="InterPro" id="IPR005811">
    <property type="entry name" value="SUCC_ACL_C"/>
</dbReference>
<feature type="domain" description="ACB" evidence="2">
    <location>
        <begin position="69"/>
        <end position="157"/>
    </location>
</feature>
<keyword evidence="1" id="KW-0040">ANK repeat</keyword>
<dbReference type="InterPro" id="IPR016102">
    <property type="entry name" value="Succinyl-CoA_synth-like"/>
</dbReference>
<evidence type="ECO:0000313" key="3">
    <source>
        <dbReference type="EMBL" id="CDO73499.1"/>
    </source>
</evidence>
<dbReference type="SUPFAM" id="SSF52210">
    <property type="entry name" value="Succinyl-CoA synthetase domains"/>
    <property type="match status" value="1"/>
</dbReference>